<dbReference type="Proteomes" id="UP000092377">
    <property type="component" value="Unassembled WGS sequence"/>
</dbReference>
<keyword evidence="2" id="KW-1185">Reference proteome</keyword>
<organism evidence="1 2">
    <name type="scientific">Morganella psychrotolerans</name>
    <dbReference type="NCBI Taxonomy" id="368603"/>
    <lineage>
        <taxon>Bacteria</taxon>
        <taxon>Pseudomonadati</taxon>
        <taxon>Pseudomonadota</taxon>
        <taxon>Gammaproteobacteria</taxon>
        <taxon>Enterobacterales</taxon>
        <taxon>Morganellaceae</taxon>
        <taxon>Morganella</taxon>
    </lineage>
</organism>
<dbReference type="OrthoDB" id="5867862at2"/>
<proteinExistence type="predicted"/>
<comment type="caution">
    <text evidence="1">The sequence shown here is derived from an EMBL/GenBank/DDBJ whole genome shotgun (WGS) entry which is preliminary data.</text>
</comment>
<protein>
    <submittedName>
        <fullName evidence="1">Uncharacterized protein</fullName>
    </submittedName>
</protein>
<dbReference type="AlphaFoldDB" id="A0A1B8HTX9"/>
<dbReference type="RefSeq" id="WP_067398228.1">
    <property type="nucleotide sequence ID" value="NZ_LZEY01000001.1"/>
</dbReference>
<gene>
    <name evidence="1" type="ORF">AYY18_00895</name>
</gene>
<dbReference type="EMBL" id="LZEY01000001">
    <property type="protein sequence ID" value="OBU13337.1"/>
    <property type="molecule type" value="Genomic_DNA"/>
</dbReference>
<name>A0A1B8HTX9_9GAMM</name>
<reference evidence="2" key="1">
    <citation type="submission" date="2016-06" db="EMBL/GenBank/DDBJ databases">
        <authorList>
            <person name="Butler K."/>
        </authorList>
    </citation>
    <scope>NUCLEOTIDE SEQUENCE [LARGE SCALE GENOMIC DNA]</scope>
    <source>
        <strain evidence="2">GCSL-Mp20</strain>
    </source>
</reference>
<evidence type="ECO:0000313" key="1">
    <source>
        <dbReference type="EMBL" id="OBU13337.1"/>
    </source>
</evidence>
<sequence length="293" mass="33170">MDNAIAIKFNYNKDRNDPEDILNILTGYVKFYKRIGLISLSSINEKDDAIFELVGLQNGSAIAWIKCIKEKWESLIFNSATTLADYLYEIPDVSTRNDIESISNIISESIINNSKEGIKVEPCLDLELLGKTLSDYSVLNSRLHENESAFIGEGVIGSDDFSNFKELNNKFTFNGNVEDILSKSIKHHKRASKFHVNVPVNKGDNIWRLEELVTDNLFSAKVANSDWLDDYQSGLISPIGPNDLMEAVIEYDEIIPLKGKKSTKNKYKNAKIIEVISIARNRGPQNDLFQKRE</sequence>
<evidence type="ECO:0000313" key="2">
    <source>
        <dbReference type="Proteomes" id="UP000092377"/>
    </source>
</evidence>
<accession>A0A1B8HTX9</accession>